<evidence type="ECO:0000313" key="2">
    <source>
        <dbReference type="EMBL" id="ANH81780.1"/>
    </source>
</evidence>
<dbReference type="Proteomes" id="UP000077667">
    <property type="component" value="Chromosome"/>
</dbReference>
<accession>A0A1A9I505</accession>
<keyword evidence="1" id="KW-0812">Transmembrane</keyword>
<gene>
    <name evidence="2" type="ORF">A8C56_13010</name>
</gene>
<evidence type="ECO:0000313" key="3">
    <source>
        <dbReference type="Proteomes" id="UP000077667"/>
    </source>
</evidence>
<name>A0A1A9I505_9BACT</name>
<dbReference type="EMBL" id="CP015772">
    <property type="protein sequence ID" value="ANH81780.1"/>
    <property type="molecule type" value="Genomic_DNA"/>
</dbReference>
<proteinExistence type="predicted"/>
<dbReference type="AlphaFoldDB" id="A0A1A9I505"/>
<sequence>MKQDNQKSQHILNAASNLVGICFILITSLRLFSNKGSKTIMDEVAAIAILFFMASCILSFLSLRSAGAQSRRLENIADYIFLTGLALLFITTLLFVFNIIP</sequence>
<evidence type="ECO:0000256" key="1">
    <source>
        <dbReference type="SAM" id="Phobius"/>
    </source>
</evidence>
<dbReference type="RefSeq" id="WP_067756741.1">
    <property type="nucleotide sequence ID" value="NZ_CP015772.1"/>
</dbReference>
<feature type="transmembrane region" description="Helical" evidence="1">
    <location>
        <begin position="12"/>
        <end position="32"/>
    </location>
</feature>
<organism evidence="2 3">
    <name type="scientific">Niabella ginsenosidivorans</name>
    <dbReference type="NCBI Taxonomy" id="1176587"/>
    <lineage>
        <taxon>Bacteria</taxon>
        <taxon>Pseudomonadati</taxon>
        <taxon>Bacteroidota</taxon>
        <taxon>Chitinophagia</taxon>
        <taxon>Chitinophagales</taxon>
        <taxon>Chitinophagaceae</taxon>
        <taxon>Niabella</taxon>
    </lineage>
</organism>
<dbReference type="STRING" id="1176587.A8C56_13010"/>
<feature type="transmembrane region" description="Helical" evidence="1">
    <location>
        <begin position="76"/>
        <end position="100"/>
    </location>
</feature>
<keyword evidence="1" id="KW-1133">Transmembrane helix</keyword>
<dbReference type="OrthoDB" id="886692at2"/>
<keyword evidence="1" id="KW-0472">Membrane</keyword>
<dbReference type="KEGG" id="nia:A8C56_13010"/>
<reference evidence="2 3" key="1">
    <citation type="submission" date="2016-05" db="EMBL/GenBank/DDBJ databases">
        <title>Niabella ginsenosidivorans BS26 whole genome sequencing.</title>
        <authorList>
            <person name="Im W.T."/>
            <person name="Siddiqi M.Z."/>
        </authorList>
    </citation>
    <scope>NUCLEOTIDE SEQUENCE [LARGE SCALE GENOMIC DNA]</scope>
    <source>
        <strain evidence="2 3">BS26</strain>
    </source>
</reference>
<keyword evidence="3" id="KW-1185">Reference proteome</keyword>
<feature type="transmembrane region" description="Helical" evidence="1">
    <location>
        <begin position="44"/>
        <end position="64"/>
    </location>
</feature>
<protein>
    <submittedName>
        <fullName evidence="2">Uncharacterized protein</fullName>
    </submittedName>
</protein>